<dbReference type="OrthoDB" id="74960at2759"/>
<feature type="domain" description="Peptidase S1" evidence="3">
    <location>
        <begin position="36"/>
        <end position="257"/>
    </location>
</feature>
<dbReference type="Proteomes" id="UP000266841">
    <property type="component" value="Unassembled WGS sequence"/>
</dbReference>
<dbReference type="PANTHER" id="PTHR24276">
    <property type="entry name" value="POLYSERASE-RELATED"/>
    <property type="match status" value="1"/>
</dbReference>
<comment type="caution">
    <text evidence="4">The sequence shown here is derived from an EMBL/GenBank/DDBJ whole genome shotgun (WGS) entry which is preliminary data.</text>
</comment>
<evidence type="ECO:0000259" key="3">
    <source>
        <dbReference type="PROSITE" id="PS50240"/>
    </source>
</evidence>
<dbReference type="PROSITE" id="PS50240">
    <property type="entry name" value="TRYPSIN_DOM"/>
    <property type="match status" value="1"/>
</dbReference>
<dbReference type="Pfam" id="PF00089">
    <property type="entry name" value="Trypsin"/>
    <property type="match status" value="1"/>
</dbReference>
<dbReference type="AlphaFoldDB" id="K0RJL3"/>
<dbReference type="InterPro" id="IPR009003">
    <property type="entry name" value="Peptidase_S1_PA"/>
</dbReference>
<dbReference type="EMBL" id="AGNL01047487">
    <property type="protein sequence ID" value="EJK46877.1"/>
    <property type="molecule type" value="Genomic_DNA"/>
</dbReference>
<reference evidence="4 5" key="1">
    <citation type="journal article" date="2012" name="Genome Biol.">
        <title>Genome and low-iron response of an oceanic diatom adapted to chronic iron limitation.</title>
        <authorList>
            <person name="Lommer M."/>
            <person name="Specht M."/>
            <person name="Roy A.S."/>
            <person name="Kraemer L."/>
            <person name="Andreson R."/>
            <person name="Gutowska M.A."/>
            <person name="Wolf J."/>
            <person name="Bergner S.V."/>
            <person name="Schilhabel M.B."/>
            <person name="Klostermeier U.C."/>
            <person name="Beiko R.G."/>
            <person name="Rosenstiel P."/>
            <person name="Hippler M."/>
            <person name="Laroche J."/>
        </authorList>
    </citation>
    <scope>NUCLEOTIDE SEQUENCE [LARGE SCALE GENOMIC DNA]</scope>
    <source>
        <strain evidence="4 5">CCMP1005</strain>
    </source>
</reference>
<keyword evidence="2" id="KW-1015">Disulfide bond</keyword>
<organism evidence="4 5">
    <name type="scientific">Thalassiosira oceanica</name>
    <name type="common">Marine diatom</name>
    <dbReference type="NCBI Taxonomy" id="159749"/>
    <lineage>
        <taxon>Eukaryota</taxon>
        <taxon>Sar</taxon>
        <taxon>Stramenopiles</taxon>
        <taxon>Ochrophyta</taxon>
        <taxon>Bacillariophyta</taxon>
        <taxon>Coscinodiscophyceae</taxon>
        <taxon>Thalassiosirophycidae</taxon>
        <taxon>Thalassiosirales</taxon>
        <taxon>Thalassiosiraceae</taxon>
        <taxon>Thalassiosira</taxon>
    </lineage>
</organism>
<dbReference type="GO" id="GO:0004252">
    <property type="term" value="F:serine-type endopeptidase activity"/>
    <property type="evidence" value="ECO:0007669"/>
    <property type="project" value="InterPro"/>
</dbReference>
<dbReference type="InterPro" id="IPR050430">
    <property type="entry name" value="Peptidase_S1"/>
</dbReference>
<proteinExistence type="predicted"/>
<keyword evidence="1" id="KW-0843">Virulence</keyword>
<dbReference type="eggNOG" id="KOG3627">
    <property type="taxonomic scope" value="Eukaryota"/>
</dbReference>
<dbReference type="Gene3D" id="2.40.10.10">
    <property type="entry name" value="Trypsin-like serine proteases"/>
    <property type="match status" value="3"/>
</dbReference>
<protein>
    <recommendedName>
        <fullName evidence="3">Peptidase S1 domain-containing protein</fullName>
    </recommendedName>
</protein>
<dbReference type="PANTHER" id="PTHR24276:SF91">
    <property type="entry name" value="AT26814P-RELATED"/>
    <property type="match status" value="1"/>
</dbReference>
<evidence type="ECO:0000256" key="1">
    <source>
        <dbReference type="ARBA" id="ARBA00023026"/>
    </source>
</evidence>
<keyword evidence="5" id="KW-1185">Reference proteome</keyword>
<evidence type="ECO:0000256" key="2">
    <source>
        <dbReference type="ARBA" id="ARBA00023157"/>
    </source>
</evidence>
<dbReference type="InterPro" id="IPR001254">
    <property type="entry name" value="Trypsin_dom"/>
</dbReference>
<dbReference type="SMART" id="SM00020">
    <property type="entry name" value="Tryp_SPc"/>
    <property type="match status" value="1"/>
</dbReference>
<sequence>MESRDIKLRPVRPAFAIIEAMTVHVETKGLGCECWMIGWALTSLDQRGHPLHKSISRVAGRSLMGVQTRRRLIIGGHEAPPGRFPYAVSIQDETGHFCEDSVTVPVDNKFVHPEFNWANVDNDLALLFLPRSTTADVGYVVINKDPRIPDGISPATYLGWGDTNPFIILFTQTTNSTYESGRDSCQTDSGGPLILKGDAGTEDVQIGVSSWGVGALHRASMFDTLNSYPQDDVFNKLINRLRISDFPRCRRPHQFEL</sequence>
<name>K0RJL3_THAOC</name>
<evidence type="ECO:0000313" key="5">
    <source>
        <dbReference type="Proteomes" id="UP000266841"/>
    </source>
</evidence>
<accession>K0RJL3</accession>
<dbReference type="GO" id="GO:0006508">
    <property type="term" value="P:proteolysis"/>
    <property type="evidence" value="ECO:0007669"/>
    <property type="project" value="InterPro"/>
</dbReference>
<dbReference type="InterPro" id="IPR043504">
    <property type="entry name" value="Peptidase_S1_PA_chymotrypsin"/>
</dbReference>
<dbReference type="SUPFAM" id="SSF50494">
    <property type="entry name" value="Trypsin-like serine proteases"/>
    <property type="match status" value="1"/>
</dbReference>
<gene>
    <name evidence="4" type="ORF">THAOC_34437</name>
</gene>
<evidence type="ECO:0000313" key="4">
    <source>
        <dbReference type="EMBL" id="EJK46877.1"/>
    </source>
</evidence>